<dbReference type="Proteomes" id="UP000886523">
    <property type="component" value="Unassembled WGS sequence"/>
</dbReference>
<dbReference type="EMBL" id="MU129052">
    <property type="protein sequence ID" value="KAF9508723.1"/>
    <property type="molecule type" value="Genomic_DNA"/>
</dbReference>
<protein>
    <submittedName>
        <fullName evidence="1">Uncharacterized protein</fullName>
    </submittedName>
</protein>
<accession>A0A9P6AMU7</accession>
<name>A0A9P6AMU7_9AGAM</name>
<dbReference type="AlphaFoldDB" id="A0A9P6AMU7"/>
<evidence type="ECO:0000313" key="1">
    <source>
        <dbReference type="EMBL" id="KAF9508723.1"/>
    </source>
</evidence>
<proteinExistence type="predicted"/>
<sequence>MHCCCNGIKRLEITCVKPLLESNFTDELSKVKTLKMRFQVATKVWWASQEALEHGYKDQSACATKLLEQISAKKTASQCSQAKEPKTFSIPVEDFKGILDLAWQNKCNMEAGNWIAAQLAILTEDIHNCFDKLEQDVSALSSVLASSQPTSYSQALTLDKSSTATGCPKVAPPATSTCVHNPN</sequence>
<gene>
    <name evidence="1" type="ORF">BS47DRAFT_1365763</name>
</gene>
<organism evidence="1 2">
    <name type="scientific">Hydnum rufescens UP504</name>
    <dbReference type="NCBI Taxonomy" id="1448309"/>
    <lineage>
        <taxon>Eukaryota</taxon>
        <taxon>Fungi</taxon>
        <taxon>Dikarya</taxon>
        <taxon>Basidiomycota</taxon>
        <taxon>Agaricomycotina</taxon>
        <taxon>Agaricomycetes</taxon>
        <taxon>Cantharellales</taxon>
        <taxon>Hydnaceae</taxon>
        <taxon>Hydnum</taxon>
    </lineage>
</organism>
<keyword evidence="2" id="KW-1185">Reference proteome</keyword>
<evidence type="ECO:0000313" key="2">
    <source>
        <dbReference type="Proteomes" id="UP000886523"/>
    </source>
</evidence>
<reference evidence="1" key="1">
    <citation type="journal article" date="2020" name="Nat. Commun.">
        <title>Large-scale genome sequencing of mycorrhizal fungi provides insights into the early evolution of symbiotic traits.</title>
        <authorList>
            <person name="Miyauchi S."/>
            <person name="Kiss E."/>
            <person name="Kuo A."/>
            <person name="Drula E."/>
            <person name="Kohler A."/>
            <person name="Sanchez-Garcia M."/>
            <person name="Morin E."/>
            <person name="Andreopoulos B."/>
            <person name="Barry K.W."/>
            <person name="Bonito G."/>
            <person name="Buee M."/>
            <person name="Carver A."/>
            <person name="Chen C."/>
            <person name="Cichocki N."/>
            <person name="Clum A."/>
            <person name="Culley D."/>
            <person name="Crous P.W."/>
            <person name="Fauchery L."/>
            <person name="Girlanda M."/>
            <person name="Hayes R.D."/>
            <person name="Keri Z."/>
            <person name="LaButti K."/>
            <person name="Lipzen A."/>
            <person name="Lombard V."/>
            <person name="Magnuson J."/>
            <person name="Maillard F."/>
            <person name="Murat C."/>
            <person name="Nolan M."/>
            <person name="Ohm R.A."/>
            <person name="Pangilinan J."/>
            <person name="Pereira M.F."/>
            <person name="Perotto S."/>
            <person name="Peter M."/>
            <person name="Pfister S."/>
            <person name="Riley R."/>
            <person name="Sitrit Y."/>
            <person name="Stielow J.B."/>
            <person name="Szollosi G."/>
            <person name="Zifcakova L."/>
            <person name="Stursova M."/>
            <person name="Spatafora J.W."/>
            <person name="Tedersoo L."/>
            <person name="Vaario L.M."/>
            <person name="Yamada A."/>
            <person name="Yan M."/>
            <person name="Wang P."/>
            <person name="Xu J."/>
            <person name="Bruns T."/>
            <person name="Baldrian P."/>
            <person name="Vilgalys R."/>
            <person name="Dunand C."/>
            <person name="Henrissat B."/>
            <person name="Grigoriev I.V."/>
            <person name="Hibbett D."/>
            <person name="Nagy L.G."/>
            <person name="Martin F.M."/>
        </authorList>
    </citation>
    <scope>NUCLEOTIDE SEQUENCE</scope>
    <source>
        <strain evidence="1">UP504</strain>
    </source>
</reference>
<comment type="caution">
    <text evidence="1">The sequence shown here is derived from an EMBL/GenBank/DDBJ whole genome shotgun (WGS) entry which is preliminary data.</text>
</comment>